<evidence type="ECO:0000256" key="6">
    <source>
        <dbReference type="ARBA" id="ARBA00023235"/>
    </source>
</evidence>
<dbReference type="Gene3D" id="2.40.37.10">
    <property type="entry name" value="Lyase, Ornithine Decarboxylase, Chain A, domain 1"/>
    <property type="match status" value="1"/>
</dbReference>
<dbReference type="SMART" id="SM01005">
    <property type="entry name" value="Ala_racemase_C"/>
    <property type="match status" value="1"/>
</dbReference>
<name>A0ABU0BLI1_9HYPH</name>
<evidence type="ECO:0000313" key="10">
    <source>
        <dbReference type="Proteomes" id="UP001230207"/>
    </source>
</evidence>
<dbReference type="RefSeq" id="WP_307227666.1">
    <property type="nucleotide sequence ID" value="NZ_JAUSVF010000001.1"/>
</dbReference>
<keyword evidence="10" id="KW-1185">Reference proteome</keyword>
<organism evidence="9 10">
    <name type="scientific">Pararhizobium capsulatum DSM 1112</name>
    <dbReference type="NCBI Taxonomy" id="1121113"/>
    <lineage>
        <taxon>Bacteria</taxon>
        <taxon>Pseudomonadati</taxon>
        <taxon>Pseudomonadota</taxon>
        <taxon>Alphaproteobacteria</taxon>
        <taxon>Hyphomicrobiales</taxon>
        <taxon>Rhizobiaceae</taxon>
        <taxon>Rhizobium/Agrobacterium group</taxon>
        <taxon>Pararhizobium</taxon>
    </lineage>
</organism>
<dbReference type="Pfam" id="PF00842">
    <property type="entry name" value="Ala_racemase_C"/>
    <property type="match status" value="1"/>
</dbReference>
<dbReference type="InterPro" id="IPR029066">
    <property type="entry name" value="PLP-binding_barrel"/>
</dbReference>
<dbReference type="PANTHER" id="PTHR30511:SF0">
    <property type="entry name" value="ALANINE RACEMASE, CATABOLIC-RELATED"/>
    <property type="match status" value="1"/>
</dbReference>
<dbReference type="InterPro" id="IPR000821">
    <property type="entry name" value="Ala_racemase"/>
</dbReference>
<evidence type="ECO:0000256" key="7">
    <source>
        <dbReference type="HAMAP-Rule" id="MF_01201"/>
    </source>
</evidence>
<dbReference type="SUPFAM" id="SSF50621">
    <property type="entry name" value="Alanine racemase C-terminal domain-like"/>
    <property type="match status" value="1"/>
</dbReference>
<evidence type="ECO:0000256" key="4">
    <source>
        <dbReference type="ARBA" id="ARBA00013089"/>
    </source>
</evidence>
<feature type="domain" description="Alanine racemase C-terminal" evidence="8">
    <location>
        <begin position="250"/>
        <end position="376"/>
    </location>
</feature>
<dbReference type="InterPro" id="IPR020622">
    <property type="entry name" value="Ala_racemase_pyridoxalP-BS"/>
</dbReference>
<evidence type="ECO:0000259" key="8">
    <source>
        <dbReference type="SMART" id="SM01005"/>
    </source>
</evidence>
<feature type="active site" description="Proton acceptor; specific for L-alanine" evidence="7">
    <location>
        <position position="271"/>
    </location>
</feature>
<feature type="binding site" evidence="7">
    <location>
        <position position="319"/>
    </location>
    <ligand>
        <name>substrate</name>
    </ligand>
</feature>
<comment type="pathway">
    <text evidence="7">Amino-acid biosynthesis; D-alanine biosynthesis; D-alanine from L-alanine: step 1/1.</text>
</comment>
<evidence type="ECO:0000313" key="9">
    <source>
        <dbReference type="EMBL" id="MDQ0319092.1"/>
    </source>
</evidence>
<dbReference type="Pfam" id="PF01168">
    <property type="entry name" value="Ala_racemase_N"/>
    <property type="match status" value="1"/>
</dbReference>
<evidence type="ECO:0000256" key="1">
    <source>
        <dbReference type="ARBA" id="ARBA00000316"/>
    </source>
</evidence>
<sequence length="376" mass="40172">MNNVVLAMPREADFTQGASGILTIDLGALQRNYRRLSKAASPAKASAVVKADGYGLGATTVSRALYAEGCRQFFIAHFSEALLLRPDLPADAQIFVLSGLLPGTEIACATNNIIPVLNSIDQLRCWSNTARAMKHTLPAALQFDTGMSRLGVPPEERAAVAAALKNSSYVNIMFLMSHLAAADDPGSDQNISQLAEMTRAANEFPGIDLCFANSGGLFLGADYHGVLVRPGIALYGGQPAAEMKEPMEPVISLDVAVIQTRTVHAGARIGYSGTHIAEKEMRLATLAAGYADGLPRSLSNRGAVYYRGVRLPIVGRVSMDSMTVDMSALPKGTLALGSHVEVIGRNQTLEDVARDAGTISYEILTSLGQRYTRRYR</sequence>
<reference evidence="9 10" key="1">
    <citation type="submission" date="2023-07" db="EMBL/GenBank/DDBJ databases">
        <title>Genomic Encyclopedia of Type Strains, Phase IV (KMG-IV): sequencing the most valuable type-strain genomes for metagenomic binning, comparative biology and taxonomic classification.</title>
        <authorList>
            <person name="Goeker M."/>
        </authorList>
    </citation>
    <scope>NUCLEOTIDE SEQUENCE [LARGE SCALE GENOMIC DNA]</scope>
    <source>
        <strain evidence="9 10">DSM 1112</strain>
    </source>
</reference>
<dbReference type="PRINTS" id="PR00992">
    <property type="entry name" value="ALARACEMASE"/>
</dbReference>
<keyword evidence="6 7" id="KW-0413">Isomerase</keyword>
<dbReference type="Gene3D" id="3.20.20.10">
    <property type="entry name" value="Alanine racemase"/>
    <property type="match status" value="1"/>
</dbReference>
<gene>
    <name evidence="9" type="ORF">QO002_001230</name>
</gene>
<comment type="cofactor">
    <cofactor evidence="2 7">
        <name>pyridoxal 5'-phosphate</name>
        <dbReference type="ChEBI" id="CHEBI:597326"/>
    </cofactor>
</comment>
<dbReference type="CDD" id="cd00430">
    <property type="entry name" value="PLPDE_III_AR"/>
    <property type="match status" value="1"/>
</dbReference>
<dbReference type="PROSITE" id="PS00395">
    <property type="entry name" value="ALANINE_RACEMASE"/>
    <property type="match status" value="1"/>
</dbReference>
<dbReference type="GO" id="GO:0008784">
    <property type="term" value="F:alanine racemase activity"/>
    <property type="evidence" value="ECO:0007669"/>
    <property type="project" value="UniProtKB-EC"/>
</dbReference>
<dbReference type="EMBL" id="JAUSVF010000001">
    <property type="protein sequence ID" value="MDQ0319092.1"/>
    <property type="molecule type" value="Genomic_DNA"/>
</dbReference>
<evidence type="ECO:0000256" key="5">
    <source>
        <dbReference type="ARBA" id="ARBA00022898"/>
    </source>
</evidence>
<dbReference type="InterPro" id="IPR009006">
    <property type="entry name" value="Ala_racemase/Decarboxylase_C"/>
</dbReference>
<accession>A0ABU0BLI1</accession>
<dbReference type="SUPFAM" id="SSF51419">
    <property type="entry name" value="PLP-binding barrel"/>
    <property type="match status" value="1"/>
</dbReference>
<evidence type="ECO:0000256" key="3">
    <source>
        <dbReference type="ARBA" id="ARBA00007880"/>
    </source>
</evidence>
<comment type="function">
    <text evidence="7">Catalyzes the interconversion of L-alanine and D-alanine. May also act on other amino acids.</text>
</comment>
<protein>
    <recommendedName>
        <fullName evidence="4 7">Alanine racemase</fullName>
        <ecNumber evidence="4 7">5.1.1.1</ecNumber>
    </recommendedName>
</protein>
<feature type="binding site" evidence="7">
    <location>
        <position position="149"/>
    </location>
    <ligand>
        <name>substrate</name>
    </ligand>
</feature>
<comment type="catalytic activity">
    <reaction evidence="1 7">
        <text>L-alanine = D-alanine</text>
        <dbReference type="Rhea" id="RHEA:20249"/>
        <dbReference type="ChEBI" id="CHEBI:57416"/>
        <dbReference type="ChEBI" id="CHEBI:57972"/>
        <dbReference type="EC" id="5.1.1.1"/>
    </reaction>
</comment>
<feature type="modified residue" description="N6-(pyridoxal phosphate)lysine" evidence="7">
    <location>
        <position position="50"/>
    </location>
</feature>
<dbReference type="EC" id="5.1.1.1" evidence="4 7"/>
<feature type="active site" description="Proton acceptor; specific for D-alanine" evidence="7">
    <location>
        <position position="50"/>
    </location>
</feature>
<comment type="similarity">
    <text evidence="3 7">Belongs to the alanine racemase family.</text>
</comment>
<dbReference type="Proteomes" id="UP001230207">
    <property type="component" value="Unassembled WGS sequence"/>
</dbReference>
<dbReference type="NCBIfam" id="TIGR00492">
    <property type="entry name" value="alr"/>
    <property type="match status" value="1"/>
</dbReference>
<dbReference type="InterPro" id="IPR011079">
    <property type="entry name" value="Ala_racemase_C"/>
</dbReference>
<evidence type="ECO:0000256" key="2">
    <source>
        <dbReference type="ARBA" id="ARBA00001933"/>
    </source>
</evidence>
<keyword evidence="5 7" id="KW-0663">Pyridoxal phosphate</keyword>
<dbReference type="PANTHER" id="PTHR30511">
    <property type="entry name" value="ALANINE RACEMASE"/>
    <property type="match status" value="1"/>
</dbReference>
<dbReference type="HAMAP" id="MF_01201">
    <property type="entry name" value="Ala_racemase"/>
    <property type="match status" value="1"/>
</dbReference>
<proteinExistence type="inferred from homology"/>
<comment type="caution">
    <text evidence="9">The sequence shown here is derived from an EMBL/GenBank/DDBJ whole genome shotgun (WGS) entry which is preliminary data.</text>
</comment>
<dbReference type="InterPro" id="IPR001608">
    <property type="entry name" value="Ala_racemase_N"/>
</dbReference>